<evidence type="ECO:0000313" key="8">
    <source>
        <dbReference type="Proteomes" id="UP000073923"/>
    </source>
</evidence>
<reference evidence="7 8" key="1">
    <citation type="journal article" date="2016" name="Front. Microbiol.">
        <title>Genomic Resource of Rice Seed Associated Bacteria.</title>
        <authorList>
            <person name="Midha S."/>
            <person name="Bansal K."/>
            <person name="Sharma S."/>
            <person name="Kumar N."/>
            <person name="Patil P.P."/>
            <person name="Chaudhry V."/>
            <person name="Patil P.B."/>
        </authorList>
    </citation>
    <scope>NUCLEOTIDE SEQUENCE [LARGE SCALE GENOMIC DNA]</scope>
    <source>
        <strain evidence="7 8">NS355</strain>
    </source>
</reference>
<dbReference type="InterPro" id="IPR013324">
    <property type="entry name" value="RNA_pol_sigma_r3/r4-like"/>
</dbReference>
<dbReference type="OrthoDB" id="9799825at2"/>
<sequence length="272" mass="29905">MSAHPLSGAFMDAQSFNPANFDPALANPTAADQPLTYRPAPRRAGMPGGDANAVIRQHLPLVRRIAWHVHGSMSSMIEVEDLVQVGLVALVEAAASFEERGVEFGHYLKSRLRGAMIDELRRQATTTRGAMRRRRQYHEAVNTLSQTEGQAPSDEAVAEKLGITVERLRADYKTAEAVRMEAIDDVYADDLPWFADDTPDAFEQLAESDLRDALIAAISALPEREAMVIQLYYVEELNLEEIGQVLGVGAARVCQIKSAAHARLKKALASQR</sequence>
<dbReference type="PANTHER" id="PTHR30385:SF7">
    <property type="entry name" value="RNA POLYMERASE SIGMA FACTOR FLIA"/>
    <property type="match status" value="1"/>
</dbReference>
<dbReference type="InterPro" id="IPR014284">
    <property type="entry name" value="RNA_pol_sigma-70_dom"/>
</dbReference>
<dbReference type="Pfam" id="PF04545">
    <property type="entry name" value="Sigma70_r4"/>
    <property type="match status" value="1"/>
</dbReference>
<keyword evidence="3" id="KW-0238">DNA-binding</keyword>
<keyword evidence="4" id="KW-0804">Transcription</keyword>
<dbReference type="NCBIfam" id="TIGR02479">
    <property type="entry name" value="FliA_WhiG"/>
    <property type="match status" value="1"/>
</dbReference>
<dbReference type="InterPro" id="IPR013325">
    <property type="entry name" value="RNA_pol_sigma_r2"/>
</dbReference>
<protein>
    <submittedName>
        <fullName evidence="7">RNA polymerase sigma70</fullName>
    </submittedName>
</protein>
<organism evidence="7 8">
    <name type="scientific">Sphingomonas yabuuchiae</name>
    <dbReference type="NCBI Taxonomy" id="172044"/>
    <lineage>
        <taxon>Bacteria</taxon>
        <taxon>Pseudomonadati</taxon>
        <taxon>Pseudomonadota</taxon>
        <taxon>Alphaproteobacteria</taxon>
        <taxon>Sphingomonadales</taxon>
        <taxon>Sphingomonadaceae</taxon>
        <taxon>Sphingomonas</taxon>
    </lineage>
</organism>
<dbReference type="InterPro" id="IPR012845">
    <property type="entry name" value="RNA_pol_sigma_FliA_WhiG"/>
</dbReference>
<evidence type="ECO:0000259" key="6">
    <source>
        <dbReference type="Pfam" id="PF04545"/>
    </source>
</evidence>
<dbReference type="SUPFAM" id="SSF88659">
    <property type="entry name" value="Sigma3 and sigma4 domains of RNA polymerase sigma factors"/>
    <property type="match status" value="2"/>
</dbReference>
<dbReference type="NCBIfam" id="NF005413">
    <property type="entry name" value="PRK06986.1"/>
    <property type="match status" value="1"/>
</dbReference>
<feature type="domain" description="RNA polymerase sigma-70 region 2" evidence="5">
    <location>
        <begin position="55"/>
        <end position="124"/>
    </location>
</feature>
<gene>
    <name evidence="7" type="ORF">NS355_00530</name>
</gene>
<dbReference type="CDD" id="cd06171">
    <property type="entry name" value="Sigma70_r4"/>
    <property type="match status" value="1"/>
</dbReference>
<evidence type="ECO:0000256" key="4">
    <source>
        <dbReference type="ARBA" id="ARBA00023163"/>
    </source>
</evidence>
<feature type="domain" description="RNA polymerase sigma-70 region 4" evidence="6">
    <location>
        <begin position="217"/>
        <end position="266"/>
    </location>
</feature>
<accession>A0A147IZR6</accession>
<dbReference type="Gene3D" id="1.10.1740.10">
    <property type="match status" value="1"/>
</dbReference>
<dbReference type="GO" id="GO:0006352">
    <property type="term" value="P:DNA-templated transcription initiation"/>
    <property type="evidence" value="ECO:0007669"/>
    <property type="project" value="InterPro"/>
</dbReference>
<dbReference type="NCBIfam" id="TIGR02937">
    <property type="entry name" value="sigma70-ECF"/>
    <property type="match status" value="1"/>
</dbReference>
<evidence type="ECO:0000313" key="7">
    <source>
        <dbReference type="EMBL" id="KTW01343.1"/>
    </source>
</evidence>
<dbReference type="InterPro" id="IPR007630">
    <property type="entry name" value="RNA_pol_sigma70_r4"/>
</dbReference>
<dbReference type="GO" id="GO:0003677">
    <property type="term" value="F:DNA binding"/>
    <property type="evidence" value="ECO:0007669"/>
    <property type="project" value="UniProtKB-KW"/>
</dbReference>
<keyword evidence="1" id="KW-0805">Transcription regulation</keyword>
<name>A0A147IZR6_9SPHN</name>
<dbReference type="RefSeq" id="WP_058743871.1">
    <property type="nucleotide sequence ID" value="NZ_LDTF01000004.1"/>
</dbReference>
<dbReference type="PANTHER" id="PTHR30385">
    <property type="entry name" value="SIGMA FACTOR F FLAGELLAR"/>
    <property type="match status" value="1"/>
</dbReference>
<dbReference type="Pfam" id="PF04542">
    <property type="entry name" value="Sigma70_r2"/>
    <property type="match status" value="1"/>
</dbReference>
<evidence type="ECO:0000256" key="2">
    <source>
        <dbReference type="ARBA" id="ARBA00023082"/>
    </source>
</evidence>
<proteinExistence type="predicted"/>
<evidence type="ECO:0000259" key="5">
    <source>
        <dbReference type="Pfam" id="PF04542"/>
    </source>
</evidence>
<dbReference type="GO" id="GO:0003899">
    <property type="term" value="F:DNA-directed RNA polymerase activity"/>
    <property type="evidence" value="ECO:0007669"/>
    <property type="project" value="InterPro"/>
</dbReference>
<keyword evidence="2" id="KW-0731">Sigma factor</keyword>
<dbReference type="InterPro" id="IPR007627">
    <property type="entry name" value="RNA_pol_sigma70_r2"/>
</dbReference>
<comment type="caution">
    <text evidence="7">The sequence shown here is derived from an EMBL/GenBank/DDBJ whole genome shotgun (WGS) entry which is preliminary data.</text>
</comment>
<dbReference type="EMBL" id="LDTF01000004">
    <property type="protein sequence ID" value="KTW01343.1"/>
    <property type="molecule type" value="Genomic_DNA"/>
</dbReference>
<dbReference type="GO" id="GO:0016987">
    <property type="term" value="F:sigma factor activity"/>
    <property type="evidence" value="ECO:0007669"/>
    <property type="project" value="UniProtKB-KW"/>
</dbReference>
<dbReference type="SUPFAM" id="SSF88946">
    <property type="entry name" value="Sigma2 domain of RNA polymerase sigma factors"/>
    <property type="match status" value="1"/>
</dbReference>
<evidence type="ECO:0000256" key="1">
    <source>
        <dbReference type="ARBA" id="ARBA00023015"/>
    </source>
</evidence>
<dbReference type="Gene3D" id="1.20.140.160">
    <property type="match status" value="1"/>
</dbReference>
<dbReference type="Proteomes" id="UP000073923">
    <property type="component" value="Unassembled WGS sequence"/>
</dbReference>
<dbReference type="PATRIC" id="fig|172044.3.peg.1587"/>
<dbReference type="PRINTS" id="PR00046">
    <property type="entry name" value="SIGMA70FCT"/>
</dbReference>
<evidence type="ECO:0000256" key="3">
    <source>
        <dbReference type="ARBA" id="ARBA00023125"/>
    </source>
</evidence>
<dbReference type="AlphaFoldDB" id="A0A147IZR6"/>
<dbReference type="InterPro" id="IPR000943">
    <property type="entry name" value="RNA_pol_sigma70"/>
</dbReference>